<reference evidence="1 2" key="1">
    <citation type="submission" date="2012-10" db="EMBL/GenBank/DDBJ databases">
        <authorList>
            <person name="Zafar N."/>
            <person name="Inman J."/>
            <person name="Hall N."/>
            <person name="Lorenzi H."/>
            <person name="Caler E."/>
        </authorList>
    </citation>
    <scope>NUCLEOTIDE SEQUENCE [LARGE SCALE GENOMIC DNA]</scope>
    <source>
        <strain evidence="1 2">IP1</strain>
    </source>
</reference>
<organism evidence="1 2">
    <name type="scientific">Entamoeba invadens IP1</name>
    <dbReference type="NCBI Taxonomy" id="370355"/>
    <lineage>
        <taxon>Eukaryota</taxon>
        <taxon>Amoebozoa</taxon>
        <taxon>Evosea</taxon>
        <taxon>Archamoebae</taxon>
        <taxon>Mastigamoebida</taxon>
        <taxon>Entamoebidae</taxon>
        <taxon>Entamoeba</taxon>
    </lineage>
</organism>
<evidence type="ECO:0000313" key="2">
    <source>
        <dbReference type="Proteomes" id="UP000014680"/>
    </source>
</evidence>
<dbReference type="GeneID" id="14883363"/>
<dbReference type="KEGG" id="eiv:EIN_090260"/>
<sequence length="520" mass="59794">MKQLESVFIKNVVLYLQTSSDICSFVLINKKYCESIQSMYCASYNLCRNTPLPKIQQYFPNIQTIYIEAITSESAKIGPSFKPYIDLNISKRVLKNDFNHNLVKNLDNISDYAKNIRKLKIEGYMLFIIAVNNNEFVELKNLVIHSLDDCSLLEKVLCIPSLRDVTIYFSQTVVHKLADFDFQKYNKISFTFVFQNKSQLLKKKQIDGAKRLAKKYPLYMQMLTKETVNMKFIPDIQMAYPSFEKRLTVSISSDMSGKENFIEEVMKKCMCSRLDISPLSNSKEIDDQRYRKIATFDFLKSEIINEVVLKQINCKSVVLPQKCRAFEIIDCEGNVCAEQCYPEEVYIDQFERETITINEDKLKGVCINAYIRNYNFVCKGQKGIILIDFKKVDFFDIRNENINIGLMYGDTLISKIRVDGIIINLKKLEIINCVSDVMLEGITLEEVTFSNTRKETAFSATLSDVKKVNVCGGLLKILQIGKCDEIKVSTGAVIELLKKTKQNTNLITEGKVVKVEIMED</sequence>
<dbReference type="EMBL" id="KB207130">
    <property type="protein sequence ID" value="ELP84393.1"/>
    <property type="molecule type" value="Genomic_DNA"/>
</dbReference>
<name>A0A0A1TXV8_ENTIV</name>
<dbReference type="OrthoDB" id="31864at2759"/>
<accession>A0A0A1TXV8</accession>
<dbReference type="AlphaFoldDB" id="A0A0A1TXV8"/>
<evidence type="ECO:0000313" key="1">
    <source>
        <dbReference type="EMBL" id="ELP84393.1"/>
    </source>
</evidence>
<keyword evidence="2" id="KW-1185">Reference proteome</keyword>
<proteinExistence type="predicted"/>
<gene>
    <name evidence="1" type="ORF">EIN_090260</name>
</gene>
<dbReference type="RefSeq" id="XP_004183739.1">
    <property type="nucleotide sequence ID" value="XM_004183691.1"/>
</dbReference>
<dbReference type="Proteomes" id="UP000014680">
    <property type="component" value="Unassembled WGS sequence"/>
</dbReference>
<protein>
    <submittedName>
        <fullName evidence="1">Uncharacterized protein</fullName>
    </submittedName>
</protein>
<dbReference type="VEuPathDB" id="AmoebaDB:EIN_090260"/>